<dbReference type="AlphaFoldDB" id="A0A1G8JS67"/>
<dbReference type="InterPro" id="IPR006016">
    <property type="entry name" value="UspA"/>
</dbReference>
<reference evidence="3 4" key="1">
    <citation type="submission" date="2016-10" db="EMBL/GenBank/DDBJ databases">
        <authorList>
            <person name="de Groot N.N."/>
        </authorList>
    </citation>
    <scope>NUCLEOTIDE SEQUENCE [LARGE SCALE GENOMIC DNA]</scope>
    <source>
        <strain evidence="3 4">LMG 2247</strain>
    </source>
</reference>
<dbReference type="Proteomes" id="UP000199706">
    <property type="component" value="Unassembled WGS sequence"/>
</dbReference>
<dbReference type="Gene3D" id="3.40.50.620">
    <property type="entry name" value="HUPs"/>
    <property type="match status" value="1"/>
</dbReference>
<dbReference type="RefSeq" id="WP_175773078.1">
    <property type="nucleotide sequence ID" value="NZ_CADERL010000030.1"/>
</dbReference>
<dbReference type="SUPFAM" id="SSF52402">
    <property type="entry name" value="Adenine nucleotide alpha hydrolases-like"/>
    <property type="match status" value="1"/>
</dbReference>
<evidence type="ECO:0000313" key="3">
    <source>
        <dbReference type="EMBL" id="SDI33390.1"/>
    </source>
</evidence>
<comment type="similarity">
    <text evidence="1">Belongs to the universal stress protein A family.</text>
</comment>
<dbReference type="InterPro" id="IPR006015">
    <property type="entry name" value="Universal_stress_UspA"/>
</dbReference>
<dbReference type="CDD" id="cd00293">
    <property type="entry name" value="USP-like"/>
    <property type="match status" value="1"/>
</dbReference>
<feature type="domain" description="UspA" evidence="2">
    <location>
        <begin position="1"/>
        <end position="146"/>
    </location>
</feature>
<dbReference type="PANTHER" id="PTHR46268">
    <property type="entry name" value="STRESS RESPONSE PROTEIN NHAX"/>
    <property type="match status" value="1"/>
</dbReference>
<evidence type="ECO:0000256" key="1">
    <source>
        <dbReference type="ARBA" id="ARBA00008791"/>
    </source>
</evidence>
<dbReference type="PRINTS" id="PR01438">
    <property type="entry name" value="UNVRSLSTRESS"/>
</dbReference>
<dbReference type="Pfam" id="PF00582">
    <property type="entry name" value="Usp"/>
    <property type="match status" value="1"/>
</dbReference>
<organism evidence="3 4">
    <name type="scientific">Paraburkholderia phenazinium</name>
    <dbReference type="NCBI Taxonomy" id="60549"/>
    <lineage>
        <taxon>Bacteria</taxon>
        <taxon>Pseudomonadati</taxon>
        <taxon>Pseudomonadota</taxon>
        <taxon>Betaproteobacteria</taxon>
        <taxon>Burkholderiales</taxon>
        <taxon>Burkholderiaceae</taxon>
        <taxon>Paraburkholderia</taxon>
    </lineage>
</organism>
<name>A0A1G8JS67_9BURK</name>
<sequence length="158" mass="16931">MYGKIMVCIDDSDARYRVLDEAICLAAADRAQLHIVHVIDLPYLLVTVSFYDPVTLTASLRAKGAKLLEEAQQRASSASMPCTTQLAETEQLTETIAARLQRCAEDCGAALVVLGAHGHRSLDAVLPGSVVNRLGRIATHPILLVPARTQRPSAGTLA</sequence>
<dbReference type="EMBL" id="FNCJ01000021">
    <property type="protein sequence ID" value="SDI33390.1"/>
    <property type="molecule type" value="Genomic_DNA"/>
</dbReference>
<evidence type="ECO:0000259" key="2">
    <source>
        <dbReference type="Pfam" id="PF00582"/>
    </source>
</evidence>
<dbReference type="InterPro" id="IPR014729">
    <property type="entry name" value="Rossmann-like_a/b/a_fold"/>
</dbReference>
<evidence type="ECO:0000313" key="4">
    <source>
        <dbReference type="Proteomes" id="UP000199706"/>
    </source>
</evidence>
<gene>
    <name evidence="3" type="ORF">SAMN05216466_1215</name>
</gene>
<protein>
    <submittedName>
        <fullName evidence="3">Nucleotide-binding universal stress protein, UspA family</fullName>
    </submittedName>
</protein>
<dbReference type="PANTHER" id="PTHR46268:SF6">
    <property type="entry name" value="UNIVERSAL STRESS PROTEIN UP12"/>
    <property type="match status" value="1"/>
</dbReference>
<accession>A0A1G8JS67</accession>
<proteinExistence type="inferred from homology"/>